<reference evidence="1 2" key="1">
    <citation type="submission" date="2023-10" db="EMBL/GenBank/DDBJ databases">
        <authorList>
            <person name="Maclean D."/>
            <person name="Macfadyen A."/>
        </authorList>
    </citation>
    <scope>NUCLEOTIDE SEQUENCE [LARGE SCALE GENOMIC DNA]</scope>
</reference>
<organism evidence="1 2">
    <name type="scientific">Coccomyxa viridis</name>
    <dbReference type="NCBI Taxonomy" id="1274662"/>
    <lineage>
        <taxon>Eukaryota</taxon>
        <taxon>Viridiplantae</taxon>
        <taxon>Chlorophyta</taxon>
        <taxon>core chlorophytes</taxon>
        <taxon>Trebouxiophyceae</taxon>
        <taxon>Trebouxiophyceae incertae sedis</taxon>
        <taxon>Coccomyxaceae</taxon>
        <taxon>Coccomyxa</taxon>
    </lineage>
</organism>
<comment type="caution">
    <text evidence="1">The sequence shown here is derived from an EMBL/GenBank/DDBJ whole genome shotgun (WGS) entry which is preliminary data.</text>
</comment>
<name>A0AAV1I5Q6_9CHLO</name>
<sequence>MTRSLLLFAAIAIAVVCALWTARLVRGRECFDSPGVWTPPESVEPEADICVIAYTLPNYSGPATCVRQGQYIDPTDISKLSAMRSLRVPQDVLLQVFGFAGESFTVNTESGLPNWAPQWPIAEIQIDRSSLIGALPVEFPTGIPEQAADNAAPAESPPACIACDEIPFQFSAQGTGD</sequence>
<proteinExistence type="predicted"/>
<gene>
    <name evidence="1" type="ORF">CVIRNUC_004358</name>
</gene>
<evidence type="ECO:0000313" key="2">
    <source>
        <dbReference type="Proteomes" id="UP001314263"/>
    </source>
</evidence>
<evidence type="ECO:0000313" key="1">
    <source>
        <dbReference type="EMBL" id="CAK0776258.1"/>
    </source>
</evidence>
<dbReference type="AlphaFoldDB" id="A0AAV1I5Q6"/>
<keyword evidence="2" id="KW-1185">Reference proteome</keyword>
<dbReference type="Proteomes" id="UP001314263">
    <property type="component" value="Unassembled WGS sequence"/>
</dbReference>
<dbReference type="EMBL" id="CAUYUE010000005">
    <property type="protein sequence ID" value="CAK0776258.1"/>
    <property type="molecule type" value="Genomic_DNA"/>
</dbReference>
<protein>
    <submittedName>
        <fullName evidence="1">Uncharacterized protein</fullName>
    </submittedName>
</protein>
<accession>A0AAV1I5Q6</accession>